<dbReference type="InterPro" id="IPR002467">
    <property type="entry name" value="Pept_M24A_MAP1"/>
</dbReference>
<dbReference type="SUPFAM" id="SSF55920">
    <property type="entry name" value="Creatinase/aminopeptidase"/>
    <property type="match status" value="1"/>
</dbReference>
<dbReference type="HAMAP" id="MF_01974">
    <property type="entry name" value="MetAP_1"/>
    <property type="match status" value="1"/>
</dbReference>
<evidence type="ECO:0000256" key="7">
    <source>
        <dbReference type="RuleBase" id="RU003653"/>
    </source>
</evidence>
<feature type="binding site" evidence="6">
    <location>
        <position position="238"/>
    </location>
    <ligand>
        <name>a divalent metal cation</name>
        <dbReference type="ChEBI" id="CHEBI:60240"/>
        <label>1</label>
    </ligand>
</feature>
<dbReference type="Pfam" id="PF00557">
    <property type="entry name" value="Peptidase_M24"/>
    <property type="match status" value="1"/>
</dbReference>
<feature type="binding site" evidence="6">
    <location>
        <position position="111"/>
    </location>
    <ligand>
        <name>a divalent metal cation</name>
        <dbReference type="ChEBI" id="CHEBI:60240"/>
        <label>2</label>
        <note>catalytic</note>
    </ligand>
</feature>
<gene>
    <name evidence="6 9" type="primary">map</name>
    <name evidence="9" type="ORF">H8K47_13870</name>
</gene>
<feature type="binding site" evidence="6">
    <location>
        <position position="238"/>
    </location>
    <ligand>
        <name>a divalent metal cation</name>
        <dbReference type="ChEBI" id="CHEBI:60240"/>
        <label>2</label>
        <note>catalytic</note>
    </ligand>
</feature>
<dbReference type="NCBIfam" id="TIGR00500">
    <property type="entry name" value="met_pdase_I"/>
    <property type="match status" value="1"/>
</dbReference>
<evidence type="ECO:0000256" key="1">
    <source>
        <dbReference type="ARBA" id="ARBA00002521"/>
    </source>
</evidence>
<dbReference type="PRINTS" id="PR00599">
    <property type="entry name" value="MAPEPTIDASE"/>
</dbReference>
<evidence type="ECO:0000313" key="9">
    <source>
        <dbReference type="EMBL" id="MBC3936455.1"/>
    </source>
</evidence>
<evidence type="ECO:0000256" key="4">
    <source>
        <dbReference type="ARBA" id="ARBA00022723"/>
    </source>
</evidence>
<comment type="cofactor">
    <cofactor evidence="6">
        <name>Co(2+)</name>
        <dbReference type="ChEBI" id="CHEBI:48828"/>
    </cofactor>
    <cofactor evidence="6">
        <name>Zn(2+)</name>
        <dbReference type="ChEBI" id="CHEBI:29105"/>
    </cofactor>
    <cofactor evidence="6">
        <name>Mn(2+)</name>
        <dbReference type="ChEBI" id="CHEBI:29035"/>
    </cofactor>
    <cofactor evidence="6">
        <name>Fe(2+)</name>
        <dbReference type="ChEBI" id="CHEBI:29033"/>
    </cofactor>
    <text evidence="6">Binds 2 divalent metal cations per subunit. Has a high-affinity and a low affinity metal-binding site. The true nature of the physiological cofactor is under debate. The enzyme is active with cobalt, zinc, manganese or divalent iron ions. Most likely, methionine aminopeptidases function as mononuclear Fe(2+)-metalloproteases under physiological conditions, and the catalytically relevant metal-binding site has been assigned to the histidine-containing high-affinity site.</text>
</comment>
<keyword evidence="2 6" id="KW-0031">Aminopeptidase</keyword>
<keyword evidence="10" id="KW-1185">Reference proteome</keyword>
<evidence type="ECO:0000256" key="3">
    <source>
        <dbReference type="ARBA" id="ARBA00022670"/>
    </source>
</evidence>
<proteinExistence type="inferred from homology"/>
<organism evidence="9 10">
    <name type="scientific">Undibacterium rugosum</name>
    <dbReference type="NCBI Taxonomy" id="2762291"/>
    <lineage>
        <taxon>Bacteria</taxon>
        <taxon>Pseudomonadati</taxon>
        <taxon>Pseudomonadota</taxon>
        <taxon>Betaproteobacteria</taxon>
        <taxon>Burkholderiales</taxon>
        <taxon>Oxalobacteraceae</taxon>
        <taxon>Undibacterium</taxon>
    </lineage>
</organism>
<evidence type="ECO:0000256" key="5">
    <source>
        <dbReference type="ARBA" id="ARBA00022801"/>
    </source>
</evidence>
<dbReference type="GO" id="GO:0070006">
    <property type="term" value="F:metalloaminopeptidase activity"/>
    <property type="evidence" value="ECO:0007669"/>
    <property type="project" value="UniProtKB-UniRule"/>
</dbReference>
<evidence type="ECO:0000256" key="6">
    <source>
        <dbReference type="HAMAP-Rule" id="MF_01974"/>
    </source>
</evidence>
<comment type="function">
    <text evidence="1 6">Removes the N-terminal methionine from nascent proteins. The N-terminal methionine is often cleaved when the second residue in the primary sequence is small and uncharged (Met-Ala-, Cys, Gly, Pro, Ser, Thr, or Val). Requires deformylation of the N(alpha)-formylated initiator methionine before it can be hydrolyzed.</text>
</comment>
<sequence>MKHRSKIPYHNAANIEKSRIAAKLAADVLHMITPHVKAGVSTEQLDQICHDYIVHVQKAIPANIGYHGFPKTICASVNQVICHGIPSGLVLNEGDILNIDVAVIKDGWYGDTSRMYLVGAVSAEAQRLVRTTYDSLCAGIRQVRPGNTLGDVGYAIQQVAEKAGYSVVRDYCGHGIGKIYHDEPEVRHYGRRGEGIVLQPGMIFTIEPMINAGKAATRQLADGWTVETRDGSWSAQWEHMVVVTESGCEVLTAWPEADPAYPDVFA</sequence>
<comment type="catalytic activity">
    <reaction evidence="6 7">
        <text>Release of N-terminal amino acids, preferentially methionine, from peptides and arylamides.</text>
        <dbReference type="EC" id="3.4.11.18"/>
    </reaction>
</comment>
<dbReference type="InterPro" id="IPR000994">
    <property type="entry name" value="Pept_M24"/>
</dbReference>
<dbReference type="CDD" id="cd01086">
    <property type="entry name" value="MetAP1"/>
    <property type="match status" value="1"/>
</dbReference>
<accession>A0A923KZQ7</accession>
<keyword evidence="5 6" id="KW-0378">Hydrolase</keyword>
<protein>
    <recommendedName>
        <fullName evidence="6 7">Methionine aminopeptidase</fullName>
        <shortName evidence="6">MAP</shortName>
        <shortName evidence="6">MetAP</shortName>
        <ecNumber evidence="6 7">3.4.11.18</ecNumber>
    </recommendedName>
    <alternativeName>
        <fullName evidence="6">Peptidase M</fullName>
    </alternativeName>
</protein>
<dbReference type="PROSITE" id="PS00680">
    <property type="entry name" value="MAP_1"/>
    <property type="match status" value="1"/>
</dbReference>
<comment type="caution">
    <text evidence="9">The sequence shown here is derived from an EMBL/GenBank/DDBJ whole genome shotgun (WGS) entry which is preliminary data.</text>
</comment>
<dbReference type="PANTHER" id="PTHR43330">
    <property type="entry name" value="METHIONINE AMINOPEPTIDASE"/>
    <property type="match status" value="1"/>
</dbReference>
<evidence type="ECO:0000259" key="8">
    <source>
        <dbReference type="Pfam" id="PF00557"/>
    </source>
</evidence>
<feature type="binding site" evidence="6">
    <location>
        <position position="174"/>
    </location>
    <ligand>
        <name>a divalent metal cation</name>
        <dbReference type="ChEBI" id="CHEBI:60240"/>
        <label>2</label>
        <note>catalytic</note>
    </ligand>
</feature>
<dbReference type="PANTHER" id="PTHR43330:SF27">
    <property type="entry name" value="METHIONINE AMINOPEPTIDASE"/>
    <property type="match status" value="1"/>
</dbReference>
<dbReference type="Gene3D" id="3.90.230.10">
    <property type="entry name" value="Creatinase/methionine aminopeptidase superfamily"/>
    <property type="match status" value="1"/>
</dbReference>
<dbReference type="Proteomes" id="UP000612361">
    <property type="component" value="Unassembled WGS sequence"/>
</dbReference>
<dbReference type="AlphaFoldDB" id="A0A923KZQ7"/>
<dbReference type="InterPro" id="IPR001714">
    <property type="entry name" value="Pept_M24_MAP"/>
</dbReference>
<name>A0A923KZQ7_9BURK</name>
<feature type="binding site" evidence="6">
    <location>
        <position position="207"/>
    </location>
    <ligand>
        <name>a divalent metal cation</name>
        <dbReference type="ChEBI" id="CHEBI:60240"/>
        <label>2</label>
        <note>catalytic</note>
    </ligand>
</feature>
<keyword evidence="3 6" id="KW-0645">Protease</keyword>
<dbReference type="RefSeq" id="WP_186882067.1">
    <property type="nucleotide sequence ID" value="NZ_JACOGG010000015.1"/>
</dbReference>
<dbReference type="EMBL" id="JACOGG010000015">
    <property type="protein sequence ID" value="MBC3936455.1"/>
    <property type="molecule type" value="Genomic_DNA"/>
</dbReference>
<dbReference type="InterPro" id="IPR036005">
    <property type="entry name" value="Creatinase/aminopeptidase-like"/>
</dbReference>
<dbReference type="GO" id="GO:0046872">
    <property type="term" value="F:metal ion binding"/>
    <property type="evidence" value="ECO:0007669"/>
    <property type="project" value="UniProtKB-UniRule"/>
</dbReference>
<dbReference type="GO" id="GO:0006508">
    <property type="term" value="P:proteolysis"/>
    <property type="evidence" value="ECO:0007669"/>
    <property type="project" value="UniProtKB-KW"/>
</dbReference>
<comment type="subunit">
    <text evidence="6">Monomer.</text>
</comment>
<evidence type="ECO:0000313" key="10">
    <source>
        <dbReference type="Proteomes" id="UP000612361"/>
    </source>
</evidence>
<feature type="domain" description="Peptidase M24" evidence="8">
    <location>
        <begin position="17"/>
        <end position="245"/>
    </location>
</feature>
<keyword evidence="4 6" id="KW-0479">Metal-binding</keyword>
<dbReference type="GO" id="GO:0004239">
    <property type="term" value="F:initiator methionyl aminopeptidase activity"/>
    <property type="evidence" value="ECO:0007669"/>
    <property type="project" value="UniProtKB-UniRule"/>
</dbReference>
<dbReference type="EC" id="3.4.11.18" evidence="6 7"/>
<dbReference type="GO" id="GO:0005829">
    <property type="term" value="C:cytosol"/>
    <property type="evidence" value="ECO:0007669"/>
    <property type="project" value="TreeGrafter"/>
</dbReference>
<evidence type="ECO:0000256" key="2">
    <source>
        <dbReference type="ARBA" id="ARBA00022438"/>
    </source>
</evidence>
<feature type="binding site" evidence="6">
    <location>
        <position position="181"/>
    </location>
    <ligand>
        <name>substrate</name>
    </ligand>
</feature>
<reference evidence="9" key="1">
    <citation type="submission" date="2020-08" db="EMBL/GenBank/DDBJ databases">
        <title>Novel species isolated from subtropical streams in China.</title>
        <authorList>
            <person name="Lu H."/>
        </authorList>
    </citation>
    <scope>NUCLEOTIDE SEQUENCE</scope>
    <source>
        <strain evidence="9">CY7W</strain>
    </source>
</reference>
<feature type="binding site" evidence="6">
    <location>
        <position position="111"/>
    </location>
    <ligand>
        <name>a divalent metal cation</name>
        <dbReference type="ChEBI" id="CHEBI:60240"/>
        <label>1</label>
    </ligand>
</feature>
<feature type="binding site" evidence="6">
    <location>
        <position position="83"/>
    </location>
    <ligand>
        <name>substrate</name>
    </ligand>
</feature>
<feature type="binding site" evidence="6">
    <location>
        <position position="100"/>
    </location>
    <ligand>
        <name>a divalent metal cation</name>
        <dbReference type="ChEBI" id="CHEBI:60240"/>
        <label>1</label>
    </ligand>
</feature>
<comment type="similarity">
    <text evidence="6">Belongs to the peptidase M24A family. Methionine aminopeptidase type 1 subfamily.</text>
</comment>